<sequence>MLSATPEEARASCSNGQAGVDRATGKYRPFDRSCDSRKRREREKEERHAVRKLLVDTSPKPASPAALGRIGRRKEIRGEGKAGSATSRAAAEFEKMPHKG</sequence>
<proteinExistence type="predicted"/>
<feature type="region of interest" description="Disordered" evidence="1">
    <location>
        <begin position="1"/>
        <end position="100"/>
    </location>
</feature>
<name>A0A8E2JDG2_9PEZI</name>
<dbReference type="AlphaFoldDB" id="A0A8E2JDG2"/>
<evidence type="ECO:0000313" key="2">
    <source>
        <dbReference type="EMBL" id="OCK78464.1"/>
    </source>
</evidence>
<evidence type="ECO:0000313" key="3">
    <source>
        <dbReference type="Proteomes" id="UP000250266"/>
    </source>
</evidence>
<accession>A0A8E2JDG2</accession>
<keyword evidence="3" id="KW-1185">Reference proteome</keyword>
<organism evidence="2 3">
    <name type="scientific">Lepidopterella palustris CBS 459.81</name>
    <dbReference type="NCBI Taxonomy" id="1314670"/>
    <lineage>
        <taxon>Eukaryota</taxon>
        <taxon>Fungi</taxon>
        <taxon>Dikarya</taxon>
        <taxon>Ascomycota</taxon>
        <taxon>Pezizomycotina</taxon>
        <taxon>Dothideomycetes</taxon>
        <taxon>Pleosporomycetidae</taxon>
        <taxon>Mytilinidiales</taxon>
        <taxon>Argynnaceae</taxon>
        <taxon>Lepidopterella</taxon>
    </lineage>
</organism>
<protein>
    <submittedName>
        <fullName evidence="2">Uncharacterized protein</fullName>
    </submittedName>
</protein>
<gene>
    <name evidence="2" type="ORF">K432DRAFT_383861</name>
</gene>
<dbReference type="EMBL" id="KV745058">
    <property type="protein sequence ID" value="OCK78464.1"/>
    <property type="molecule type" value="Genomic_DNA"/>
</dbReference>
<evidence type="ECO:0000256" key="1">
    <source>
        <dbReference type="SAM" id="MobiDB-lite"/>
    </source>
</evidence>
<reference evidence="2 3" key="1">
    <citation type="journal article" date="2016" name="Nat. Commun.">
        <title>Ectomycorrhizal ecology is imprinted in the genome of the dominant symbiotic fungus Cenococcum geophilum.</title>
        <authorList>
            <consortium name="DOE Joint Genome Institute"/>
            <person name="Peter M."/>
            <person name="Kohler A."/>
            <person name="Ohm R.A."/>
            <person name="Kuo A."/>
            <person name="Krutzmann J."/>
            <person name="Morin E."/>
            <person name="Arend M."/>
            <person name="Barry K.W."/>
            <person name="Binder M."/>
            <person name="Choi C."/>
            <person name="Clum A."/>
            <person name="Copeland A."/>
            <person name="Grisel N."/>
            <person name="Haridas S."/>
            <person name="Kipfer T."/>
            <person name="LaButti K."/>
            <person name="Lindquist E."/>
            <person name="Lipzen A."/>
            <person name="Maire R."/>
            <person name="Meier B."/>
            <person name="Mihaltcheva S."/>
            <person name="Molinier V."/>
            <person name="Murat C."/>
            <person name="Poggeler S."/>
            <person name="Quandt C.A."/>
            <person name="Sperisen C."/>
            <person name="Tritt A."/>
            <person name="Tisserant E."/>
            <person name="Crous P.W."/>
            <person name="Henrissat B."/>
            <person name="Nehls U."/>
            <person name="Egli S."/>
            <person name="Spatafora J.W."/>
            <person name="Grigoriev I.V."/>
            <person name="Martin F.M."/>
        </authorList>
    </citation>
    <scope>NUCLEOTIDE SEQUENCE [LARGE SCALE GENOMIC DNA]</scope>
    <source>
        <strain evidence="2 3">CBS 459.81</strain>
    </source>
</reference>
<feature type="compositionally biased region" description="Basic and acidic residues" evidence="1">
    <location>
        <begin position="91"/>
        <end position="100"/>
    </location>
</feature>
<feature type="compositionally biased region" description="Basic and acidic residues" evidence="1">
    <location>
        <begin position="28"/>
        <end position="48"/>
    </location>
</feature>
<dbReference type="Proteomes" id="UP000250266">
    <property type="component" value="Unassembled WGS sequence"/>
</dbReference>